<dbReference type="RefSeq" id="WP_224041444.1">
    <property type="nucleotide sequence ID" value="NZ_CAJZAH010000002.1"/>
</dbReference>
<proteinExistence type="predicted"/>
<reference evidence="1 2" key="1">
    <citation type="submission" date="2021-08" db="EMBL/GenBank/DDBJ databases">
        <authorList>
            <person name="Peeters C."/>
        </authorList>
    </citation>
    <scope>NUCLEOTIDE SEQUENCE [LARGE SCALE GENOMIC DNA]</scope>
    <source>
        <strain evidence="1 2">LMG 21510</strain>
    </source>
</reference>
<organism evidence="1 2">
    <name type="scientific">Cupriavidus respiraculi</name>
    <dbReference type="NCBI Taxonomy" id="195930"/>
    <lineage>
        <taxon>Bacteria</taxon>
        <taxon>Pseudomonadati</taxon>
        <taxon>Pseudomonadota</taxon>
        <taxon>Betaproteobacteria</taxon>
        <taxon>Burkholderiales</taxon>
        <taxon>Burkholderiaceae</taxon>
        <taxon>Cupriavidus</taxon>
    </lineage>
</organism>
<evidence type="ECO:0008006" key="3">
    <source>
        <dbReference type="Google" id="ProtNLM"/>
    </source>
</evidence>
<sequence length="71" mass="7934">MSKFSFAGVSAYDRECTLGREFRNIDVLDLEIKEDGVWITRVILQNHVHALIGHPSQALARYTEAFVGGLA</sequence>
<protein>
    <recommendedName>
        <fullName evidence="3">Transposase IS200-like domain-containing protein</fullName>
    </recommendedName>
</protein>
<accession>A0ABM8WY07</accession>
<dbReference type="EMBL" id="CAJZAH010000002">
    <property type="protein sequence ID" value="CAG9172447.1"/>
    <property type="molecule type" value="Genomic_DNA"/>
</dbReference>
<comment type="caution">
    <text evidence="1">The sequence shown here is derived from an EMBL/GenBank/DDBJ whole genome shotgun (WGS) entry which is preliminary data.</text>
</comment>
<keyword evidence="2" id="KW-1185">Reference proteome</keyword>
<evidence type="ECO:0000313" key="1">
    <source>
        <dbReference type="EMBL" id="CAG9172447.1"/>
    </source>
</evidence>
<gene>
    <name evidence="1" type="ORF">LMG21510_01977</name>
</gene>
<evidence type="ECO:0000313" key="2">
    <source>
        <dbReference type="Proteomes" id="UP000721236"/>
    </source>
</evidence>
<name>A0ABM8WY07_9BURK</name>
<dbReference type="Proteomes" id="UP000721236">
    <property type="component" value="Unassembled WGS sequence"/>
</dbReference>